<protein>
    <submittedName>
        <fullName evidence="2">Uncharacterized protein</fullName>
    </submittedName>
</protein>
<reference evidence="2" key="1">
    <citation type="journal article" date="2020" name="Nature">
        <title>Giant virus diversity and host interactions through global metagenomics.</title>
        <authorList>
            <person name="Schulz F."/>
            <person name="Roux S."/>
            <person name="Paez-Espino D."/>
            <person name="Jungbluth S."/>
            <person name="Walsh D.A."/>
            <person name="Denef V.J."/>
            <person name="McMahon K.D."/>
            <person name="Konstantinidis K.T."/>
            <person name="Eloe-Fadrosh E.A."/>
            <person name="Kyrpides N.C."/>
            <person name="Woyke T."/>
        </authorList>
    </citation>
    <scope>NUCLEOTIDE SEQUENCE</scope>
    <source>
        <strain evidence="2">GVMAG-M-3300027708-5</strain>
    </source>
</reference>
<evidence type="ECO:0000256" key="1">
    <source>
        <dbReference type="SAM" id="MobiDB-lite"/>
    </source>
</evidence>
<sequence>MGPVNSCHNNRTSETVNETGISDADVIPDVIPGVISDVITNEIPDESADEIINEKALQMDIEMLCRAKTYLDSLPLVSQSPDYKKIVDLVNSYIEKNCKHHIVDDNIDVGYEESRTIRYCELCLKTMN</sequence>
<name>A0A6C0JH62_9ZZZZ</name>
<feature type="region of interest" description="Disordered" evidence="1">
    <location>
        <begin position="1"/>
        <end position="21"/>
    </location>
</feature>
<organism evidence="2">
    <name type="scientific">viral metagenome</name>
    <dbReference type="NCBI Taxonomy" id="1070528"/>
    <lineage>
        <taxon>unclassified sequences</taxon>
        <taxon>metagenomes</taxon>
        <taxon>organismal metagenomes</taxon>
    </lineage>
</organism>
<accession>A0A6C0JH62</accession>
<evidence type="ECO:0000313" key="2">
    <source>
        <dbReference type="EMBL" id="QHU04723.1"/>
    </source>
</evidence>
<proteinExistence type="predicted"/>
<dbReference type="AlphaFoldDB" id="A0A6C0JH62"/>
<feature type="compositionally biased region" description="Polar residues" evidence="1">
    <location>
        <begin position="1"/>
        <end position="20"/>
    </location>
</feature>
<dbReference type="EMBL" id="MN740404">
    <property type="protein sequence ID" value="QHU04723.1"/>
    <property type="molecule type" value="Genomic_DNA"/>
</dbReference>